<evidence type="ECO:0000313" key="2">
    <source>
        <dbReference type="EMBL" id="TDL20228.1"/>
    </source>
</evidence>
<dbReference type="AlphaFoldDB" id="A0A4Y7PYY7"/>
<dbReference type="InterPro" id="IPR046528">
    <property type="entry name" value="DUF6593"/>
</dbReference>
<dbReference type="EMBL" id="ML170190">
    <property type="protein sequence ID" value="TDL20228.1"/>
    <property type="molecule type" value="Genomic_DNA"/>
</dbReference>
<feature type="domain" description="DUF6593" evidence="1">
    <location>
        <begin position="11"/>
        <end position="168"/>
    </location>
</feature>
<dbReference type="Proteomes" id="UP000294933">
    <property type="component" value="Unassembled WGS sequence"/>
</dbReference>
<name>A0A4Y7PYY7_9AGAM</name>
<proteinExistence type="predicted"/>
<sequence>MAQRLSFTTSSIHNVVISNSSDVIYYEIVTPKWEPSLTRVRKMDHVSKQLEVVAEIKNEQEKPISLRLRGEQFRSTDEFLHQDENAAIGKSAKFKGKDGKQYEWCVRRDCLELVMQGDPRPVAVYRSHKRFLLIIKISQEPSLEIQPSVMDTLDSLIVSWHLMERKRRCGFK</sequence>
<accession>A0A4Y7PYY7</accession>
<protein>
    <recommendedName>
        <fullName evidence="1">DUF6593 domain-containing protein</fullName>
    </recommendedName>
</protein>
<keyword evidence="3" id="KW-1185">Reference proteome</keyword>
<dbReference type="Pfam" id="PF20236">
    <property type="entry name" value="DUF6593"/>
    <property type="match status" value="1"/>
</dbReference>
<gene>
    <name evidence="2" type="ORF">BD410DRAFT_791341</name>
</gene>
<evidence type="ECO:0000259" key="1">
    <source>
        <dbReference type="Pfam" id="PF20236"/>
    </source>
</evidence>
<evidence type="ECO:0000313" key="3">
    <source>
        <dbReference type="Proteomes" id="UP000294933"/>
    </source>
</evidence>
<dbReference type="OrthoDB" id="3185381at2759"/>
<reference evidence="2 3" key="1">
    <citation type="submission" date="2018-06" db="EMBL/GenBank/DDBJ databases">
        <title>A transcriptomic atlas of mushroom development highlights an independent origin of complex multicellularity.</title>
        <authorList>
            <consortium name="DOE Joint Genome Institute"/>
            <person name="Krizsan K."/>
            <person name="Almasi E."/>
            <person name="Merenyi Z."/>
            <person name="Sahu N."/>
            <person name="Viragh M."/>
            <person name="Koszo T."/>
            <person name="Mondo S."/>
            <person name="Kiss B."/>
            <person name="Balint B."/>
            <person name="Kues U."/>
            <person name="Barry K."/>
            <person name="Hegedus J.C."/>
            <person name="Henrissat B."/>
            <person name="Johnson J."/>
            <person name="Lipzen A."/>
            <person name="Ohm R."/>
            <person name="Nagy I."/>
            <person name="Pangilinan J."/>
            <person name="Yan J."/>
            <person name="Xiong Y."/>
            <person name="Grigoriev I.V."/>
            <person name="Hibbett D.S."/>
            <person name="Nagy L.G."/>
        </authorList>
    </citation>
    <scope>NUCLEOTIDE SEQUENCE [LARGE SCALE GENOMIC DNA]</scope>
    <source>
        <strain evidence="2 3">SZMC22713</strain>
    </source>
</reference>
<dbReference type="VEuPathDB" id="FungiDB:BD410DRAFT_791341"/>
<organism evidence="2 3">
    <name type="scientific">Rickenella mellea</name>
    <dbReference type="NCBI Taxonomy" id="50990"/>
    <lineage>
        <taxon>Eukaryota</taxon>
        <taxon>Fungi</taxon>
        <taxon>Dikarya</taxon>
        <taxon>Basidiomycota</taxon>
        <taxon>Agaricomycotina</taxon>
        <taxon>Agaricomycetes</taxon>
        <taxon>Hymenochaetales</taxon>
        <taxon>Rickenellaceae</taxon>
        <taxon>Rickenella</taxon>
    </lineage>
</organism>